<dbReference type="SUPFAM" id="SSF55248">
    <property type="entry name" value="PCD-like"/>
    <property type="match status" value="1"/>
</dbReference>
<evidence type="ECO:0000256" key="1">
    <source>
        <dbReference type="ARBA" id="ARBA00001554"/>
    </source>
</evidence>
<evidence type="ECO:0000256" key="3">
    <source>
        <dbReference type="ARBA" id="ARBA00013252"/>
    </source>
</evidence>
<reference evidence="6 7" key="1">
    <citation type="submission" date="2021-09" db="EMBL/GenBank/DDBJ databases">
        <title>Genomic insights and catalytic innovation underlie evolution of tropane alkaloids biosynthesis.</title>
        <authorList>
            <person name="Wang Y.-J."/>
            <person name="Tian T."/>
            <person name="Huang J.-P."/>
            <person name="Huang S.-X."/>
        </authorList>
    </citation>
    <scope>NUCLEOTIDE SEQUENCE [LARGE SCALE GENOMIC DNA]</scope>
    <source>
        <strain evidence="6">KIB-2018</strain>
        <tissue evidence="6">Leaf</tissue>
    </source>
</reference>
<comment type="similarity">
    <text evidence="2">Belongs to the pterin-4-alpha-carbinolamine dehydratase family.</text>
</comment>
<dbReference type="Gene3D" id="3.30.1360.20">
    <property type="entry name" value="Transcriptional coactivator/pterin dehydratase"/>
    <property type="match status" value="1"/>
</dbReference>
<dbReference type="CDD" id="cd00913">
    <property type="entry name" value="PCD_DCoH_subfamily_a"/>
    <property type="match status" value="1"/>
</dbReference>
<dbReference type="Proteomes" id="UP001159364">
    <property type="component" value="Linkage Group LG06"/>
</dbReference>
<comment type="caution">
    <text evidence="6">The sequence shown here is derived from an EMBL/GenBank/DDBJ whole genome shotgun (WGS) entry which is preliminary data.</text>
</comment>
<dbReference type="InterPro" id="IPR001533">
    <property type="entry name" value="Pterin_deHydtase"/>
</dbReference>
<accession>A0AAV8T4J7</accession>
<evidence type="ECO:0000313" key="6">
    <source>
        <dbReference type="EMBL" id="KAJ8761296.1"/>
    </source>
</evidence>
<dbReference type="EC" id="4.2.1.96" evidence="3"/>
<evidence type="ECO:0000256" key="5">
    <source>
        <dbReference type="ARBA" id="ARBA00030497"/>
    </source>
</evidence>
<evidence type="ECO:0000256" key="2">
    <source>
        <dbReference type="ARBA" id="ARBA00006472"/>
    </source>
</evidence>
<dbReference type="GO" id="GO:0005739">
    <property type="term" value="C:mitochondrion"/>
    <property type="evidence" value="ECO:0007669"/>
    <property type="project" value="TreeGrafter"/>
</dbReference>
<keyword evidence="4" id="KW-0456">Lyase</keyword>
<dbReference type="PANTHER" id="PTHR12599">
    <property type="entry name" value="PTERIN-4-ALPHA-CARBINOLAMINE DEHYDRATASE"/>
    <property type="match status" value="1"/>
</dbReference>
<dbReference type="GO" id="GO:0006729">
    <property type="term" value="P:tetrahydrobiopterin biosynthetic process"/>
    <property type="evidence" value="ECO:0007669"/>
    <property type="project" value="InterPro"/>
</dbReference>
<evidence type="ECO:0000313" key="7">
    <source>
        <dbReference type="Proteomes" id="UP001159364"/>
    </source>
</evidence>
<gene>
    <name evidence="6" type="ORF">K2173_001352</name>
</gene>
<dbReference type="EMBL" id="JAIWQS010000006">
    <property type="protein sequence ID" value="KAJ8761296.1"/>
    <property type="molecule type" value="Genomic_DNA"/>
</dbReference>
<comment type="catalytic activity">
    <reaction evidence="1">
        <text>(4aS,6R)-4a-hydroxy-L-erythro-5,6,7,8-tetrahydrobiopterin = (6R)-L-erythro-6,7-dihydrobiopterin + H2O</text>
        <dbReference type="Rhea" id="RHEA:11920"/>
        <dbReference type="ChEBI" id="CHEBI:15377"/>
        <dbReference type="ChEBI" id="CHEBI:15642"/>
        <dbReference type="ChEBI" id="CHEBI:43120"/>
        <dbReference type="EC" id="4.2.1.96"/>
    </reaction>
</comment>
<dbReference type="GO" id="GO:0008124">
    <property type="term" value="F:4-alpha-hydroxytetrahydrobiopterin dehydratase activity"/>
    <property type="evidence" value="ECO:0007669"/>
    <property type="project" value="UniProtKB-EC"/>
</dbReference>
<dbReference type="PANTHER" id="PTHR12599:SF0">
    <property type="entry name" value="PTERIN-4-ALPHA-CARBINOLAMINE DEHYDRATASE"/>
    <property type="match status" value="1"/>
</dbReference>
<proteinExistence type="inferred from homology"/>
<sequence length="192" mass="21400">MARLLFSRPLSLYKLQCPLPLVSLFQSSSGGHGRCSSNSQVTEILWNHLRSSNVNSIYGFRAFCAIGDLSDKKCVPCDTKHLRPMTEESAMEIMPKVPGWNLVNEDGILKLNRTWKVKSFTKGLELFQLVGNVAELEGHHPDLHLVGWNNVKIQIWTHAVGGLSENDFILAAKVNGLDLQHLLRKKTGTNAP</sequence>
<dbReference type="AlphaFoldDB" id="A0AAV8T4J7"/>
<dbReference type="InterPro" id="IPR036428">
    <property type="entry name" value="PCD_sf"/>
</dbReference>
<keyword evidence="7" id="KW-1185">Reference proteome</keyword>
<protein>
    <recommendedName>
        <fullName evidence="3">4a-hydroxytetrahydrobiopterin dehydratase</fullName>
        <ecNumber evidence="3">4.2.1.96</ecNumber>
    </recommendedName>
    <alternativeName>
        <fullName evidence="5">4-alpha-hydroxy-tetrahydropterin dehydratase</fullName>
    </alternativeName>
</protein>
<evidence type="ECO:0000256" key="4">
    <source>
        <dbReference type="ARBA" id="ARBA00023239"/>
    </source>
</evidence>
<name>A0AAV8T4J7_9ROSI</name>
<dbReference type="Pfam" id="PF01329">
    <property type="entry name" value="Pterin_4a"/>
    <property type="match status" value="1"/>
</dbReference>
<organism evidence="6 7">
    <name type="scientific">Erythroxylum novogranatense</name>
    <dbReference type="NCBI Taxonomy" id="1862640"/>
    <lineage>
        <taxon>Eukaryota</taxon>
        <taxon>Viridiplantae</taxon>
        <taxon>Streptophyta</taxon>
        <taxon>Embryophyta</taxon>
        <taxon>Tracheophyta</taxon>
        <taxon>Spermatophyta</taxon>
        <taxon>Magnoliopsida</taxon>
        <taxon>eudicotyledons</taxon>
        <taxon>Gunneridae</taxon>
        <taxon>Pentapetalae</taxon>
        <taxon>rosids</taxon>
        <taxon>fabids</taxon>
        <taxon>Malpighiales</taxon>
        <taxon>Erythroxylaceae</taxon>
        <taxon>Erythroxylum</taxon>
    </lineage>
</organism>